<dbReference type="Proteomes" id="UP000229561">
    <property type="component" value="Unassembled WGS sequence"/>
</dbReference>
<name>A0A2M7IJ28_9BACT</name>
<reference evidence="2" key="1">
    <citation type="submission" date="2017-09" db="EMBL/GenBank/DDBJ databases">
        <title>Depth-based differentiation of microbial function through sediment-hosted aquifers and enrichment of novel symbionts in the deep terrestrial subsurface.</title>
        <authorList>
            <person name="Probst A.J."/>
            <person name="Ladd B."/>
            <person name="Jarett J.K."/>
            <person name="Geller-Mcgrath D.E."/>
            <person name="Sieber C.M.K."/>
            <person name="Emerson J.B."/>
            <person name="Anantharaman K."/>
            <person name="Thomas B.C."/>
            <person name="Malmstrom R."/>
            <person name="Stieglmeier M."/>
            <person name="Klingl A."/>
            <person name="Woyke T."/>
            <person name="Ryan C.M."/>
            <person name="Banfield J.F."/>
        </authorList>
    </citation>
    <scope>NUCLEOTIDE SEQUENCE [LARGE SCALE GENOMIC DNA]</scope>
</reference>
<feature type="non-terminal residue" evidence="1">
    <location>
        <position position="1"/>
    </location>
</feature>
<comment type="caution">
    <text evidence="1">The sequence shown here is derived from an EMBL/GenBank/DDBJ whole genome shotgun (WGS) entry which is preliminary data.</text>
</comment>
<sequence length="72" mass="7847">NRLSDYGETAVDESLADFHFFGGFVGRKFIDKPIKQFIPLFGTDLTFKQIRLGLEGKSEAAAAALKAAIAEP</sequence>
<evidence type="ECO:0000313" key="2">
    <source>
        <dbReference type="Proteomes" id="UP000229561"/>
    </source>
</evidence>
<dbReference type="EMBL" id="PFGY01000026">
    <property type="protein sequence ID" value="PIW76537.1"/>
    <property type="molecule type" value="Genomic_DNA"/>
</dbReference>
<proteinExistence type="predicted"/>
<gene>
    <name evidence="1" type="ORF">CO001_00825</name>
</gene>
<accession>A0A2M7IJ28</accession>
<organism evidence="1 2">
    <name type="scientific">Candidatus Portnoybacteria bacterium CG_4_8_14_3_um_filter_40_10</name>
    <dbReference type="NCBI Taxonomy" id="1974801"/>
    <lineage>
        <taxon>Bacteria</taxon>
        <taxon>Candidatus Portnoyibacteriota</taxon>
    </lineage>
</organism>
<protein>
    <submittedName>
        <fullName evidence="1">Uncharacterized protein</fullName>
    </submittedName>
</protein>
<dbReference type="AlphaFoldDB" id="A0A2M7IJ28"/>
<evidence type="ECO:0000313" key="1">
    <source>
        <dbReference type="EMBL" id="PIW76537.1"/>
    </source>
</evidence>